<dbReference type="Pfam" id="PF09744">
    <property type="entry name" value="RH1"/>
    <property type="match status" value="1"/>
</dbReference>
<keyword evidence="2" id="KW-0238">DNA-binding</keyword>
<organism evidence="2 3">
    <name type="scientific">Cichlidogyrus casuarinus</name>
    <dbReference type="NCBI Taxonomy" id="1844966"/>
    <lineage>
        <taxon>Eukaryota</taxon>
        <taxon>Metazoa</taxon>
        <taxon>Spiralia</taxon>
        <taxon>Lophotrochozoa</taxon>
        <taxon>Platyhelminthes</taxon>
        <taxon>Monogenea</taxon>
        <taxon>Monopisthocotylea</taxon>
        <taxon>Dactylogyridea</taxon>
        <taxon>Ancyrocephalidae</taxon>
        <taxon>Cichlidogyrus</taxon>
    </lineage>
</organism>
<accession>A0ABD2Q3E6</accession>
<dbReference type="EMBL" id="JBJKFK010001090">
    <property type="protein sequence ID" value="KAL3314120.1"/>
    <property type="molecule type" value="Genomic_DNA"/>
</dbReference>
<dbReference type="GO" id="GO:0003677">
    <property type="term" value="F:DNA binding"/>
    <property type="evidence" value="ECO:0007669"/>
    <property type="project" value="UniProtKB-KW"/>
</dbReference>
<dbReference type="AlphaFoldDB" id="A0ABD2Q3E6"/>
<evidence type="ECO:0000313" key="3">
    <source>
        <dbReference type="Proteomes" id="UP001626550"/>
    </source>
</evidence>
<evidence type="ECO:0000313" key="2">
    <source>
        <dbReference type="EMBL" id="KAL3314120.1"/>
    </source>
</evidence>
<reference evidence="2 3" key="1">
    <citation type="submission" date="2024-11" db="EMBL/GenBank/DDBJ databases">
        <title>Adaptive evolution of stress response genes in parasites aligns with host niche diversity.</title>
        <authorList>
            <person name="Hahn C."/>
            <person name="Resl P."/>
        </authorList>
    </citation>
    <scope>NUCLEOTIDE SEQUENCE [LARGE SCALE GENOMIC DNA]</scope>
    <source>
        <strain evidence="2">EGGRZ-B1_66</strain>
        <tissue evidence="2">Body</tissue>
    </source>
</reference>
<feature type="domain" description="RH1" evidence="1">
    <location>
        <begin position="17"/>
        <end position="105"/>
    </location>
</feature>
<dbReference type="InterPro" id="IPR039911">
    <property type="entry name" value="JIP3/JIP4"/>
</dbReference>
<name>A0ABD2Q3E6_9PLAT</name>
<dbReference type="InterPro" id="IPR034743">
    <property type="entry name" value="RH1"/>
</dbReference>
<keyword evidence="2" id="KW-0371">Homeobox</keyword>
<dbReference type="PANTHER" id="PTHR13886">
    <property type="entry name" value="JNK/SAPK-ASSOCIATED PROTEIN"/>
    <property type="match status" value="1"/>
</dbReference>
<comment type="caution">
    <text evidence="2">The sequence shown here is derived from an EMBL/GenBank/DDBJ whole genome shotgun (WGS) entry which is preliminary data.</text>
</comment>
<feature type="non-terminal residue" evidence="2">
    <location>
        <position position="111"/>
    </location>
</feature>
<proteinExistence type="predicted"/>
<dbReference type="Gene3D" id="1.20.58.1770">
    <property type="match status" value="1"/>
</dbReference>
<dbReference type="PROSITE" id="PS51776">
    <property type="entry name" value="RH1"/>
    <property type="match status" value="1"/>
</dbReference>
<dbReference type="PANTHER" id="PTHR13886:SF4">
    <property type="entry name" value="JNK-INTERACTING PROTEIN 3"/>
    <property type="match status" value="1"/>
</dbReference>
<keyword evidence="3" id="KW-1185">Reference proteome</keyword>
<sequence length="111" mass="12202">MSQDGEEAKDTLVFSSNSDDVVESAGSLMAAGRVQQIASALYNELDILSNAHGSQAIERLIPLIIRALESLEDAARDADLCHKENDQIKEDQLEFIGQLERERTARKSAET</sequence>
<protein>
    <submittedName>
        <fullName evidence="2">SIX homeobox</fullName>
    </submittedName>
</protein>
<evidence type="ECO:0000259" key="1">
    <source>
        <dbReference type="PROSITE" id="PS51776"/>
    </source>
</evidence>
<gene>
    <name evidence="2" type="primary">SIX1_1</name>
    <name evidence="2" type="ORF">Ciccas_007265</name>
</gene>
<dbReference type="Proteomes" id="UP001626550">
    <property type="component" value="Unassembled WGS sequence"/>
</dbReference>